<sequence>MSTSNQKERTRFAPSPTGMPHIGSIWIALLQWLHVKSTRGELIVRIEDTDRNRFVPESEKAIFEALNWYGITHDEGPDIGGAFGPYRQSERLAIYKPYIEELKEKGTLYPCFCTAERLQEMREGQQRDKKPTGYDRYCRSLPLAEAKKKMNTEPYVLRLKMPTEGESTFADKIRGEISFSNALIDDQVLVKSDGWPTYHLAVVIDDHLMEITTVIRGEEWISSTPKHLALYKAFDWQPPVFAHVPLILGTDRSKLSKRHGDLSALSFRDRGFLPEAMINFLALLGWHPKGEKEMLTRQQISEEFRLEDVHAAGAIFNEEKLRWMNGQYIKALPPQRFIQLALPFVLQSMVAKGNREMVLPVSGKKISNGLLEKSLLAVQNRLQQLDETGAAITTYLEPKDDYAGELLIAKKSTAVNTIETLKMLEEYMQTIAESDYTEEMLEKILRQFITDKKLGVGETLWPLRVALSGEAVSPSPFSLASVVGKQETINRITLASQKLSSQHE</sequence>
<dbReference type="Gene3D" id="1.10.10.350">
    <property type="match status" value="1"/>
</dbReference>
<evidence type="ECO:0000259" key="8">
    <source>
        <dbReference type="Pfam" id="PF00749"/>
    </source>
</evidence>
<dbReference type="PANTHER" id="PTHR43311:SF2">
    <property type="entry name" value="GLUTAMATE--TRNA LIGASE, MITOCHONDRIAL-RELATED"/>
    <property type="match status" value="1"/>
</dbReference>
<dbReference type="Pfam" id="PF00749">
    <property type="entry name" value="tRNA-synt_1c"/>
    <property type="match status" value="1"/>
</dbReference>
<evidence type="ECO:0000256" key="5">
    <source>
        <dbReference type="ARBA" id="ARBA00022917"/>
    </source>
</evidence>
<evidence type="ECO:0000313" key="10">
    <source>
        <dbReference type="EMBL" id="PJE75788.1"/>
    </source>
</evidence>
<dbReference type="InterPro" id="IPR033910">
    <property type="entry name" value="GluRS_core"/>
</dbReference>
<keyword evidence="6 7" id="KW-0030">Aminoacyl-tRNA synthetase</keyword>
<proteinExistence type="inferred from homology"/>
<keyword evidence="7" id="KW-0963">Cytoplasm</keyword>
<dbReference type="EC" id="6.1.1.17" evidence="7"/>
<dbReference type="PANTHER" id="PTHR43311">
    <property type="entry name" value="GLUTAMATE--TRNA LIGASE"/>
    <property type="match status" value="1"/>
</dbReference>
<reference evidence="10 11" key="1">
    <citation type="submission" date="2017-09" db="EMBL/GenBank/DDBJ databases">
        <title>Depth-based differentiation of microbial function through sediment-hosted aquifers and enrichment of novel symbionts in the deep terrestrial subsurface.</title>
        <authorList>
            <person name="Probst A.J."/>
            <person name="Ladd B."/>
            <person name="Jarett J.K."/>
            <person name="Geller-Mcgrath D.E."/>
            <person name="Sieber C.M."/>
            <person name="Emerson J.B."/>
            <person name="Anantharaman K."/>
            <person name="Thomas B.C."/>
            <person name="Malmstrom R."/>
            <person name="Stieglmeier M."/>
            <person name="Klingl A."/>
            <person name="Woyke T."/>
            <person name="Ryan C.M."/>
            <person name="Banfield J.F."/>
        </authorList>
    </citation>
    <scope>NUCLEOTIDE SEQUENCE [LARGE SCALE GENOMIC DNA]</scope>
    <source>
        <strain evidence="10">CG10_big_fil_rev_8_21_14_0_10_48_11</strain>
    </source>
</reference>
<gene>
    <name evidence="7" type="primary">gltX</name>
    <name evidence="10" type="ORF">COV04_02490</name>
</gene>
<evidence type="ECO:0000256" key="4">
    <source>
        <dbReference type="ARBA" id="ARBA00022840"/>
    </source>
</evidence>
<accession>A0A2M8LEC2</accession>
<keyword evidence="2 7" id="KW-0436">Ligase</keyword>
<dbReference type="SUPFAM" id="SSF48163">
    <property type="entry name" value="An anticodon-binding domain of class I aminoacyl-tRNA synthetases"/>
    <property type="match status" value="1"/>
</dbReference>
<dbReference type="GO" id="GO:0004818">
    <property type="term" value="F:glutamate-tRNA ligase activity"/>
    <property type="evidence" value="ECO:0007669"/>
    <property type="project" value="UniProtKB-UniRule"/>
</dbReference>
<comment type="caution">
    <text evidence="7">Lacks conserved residue(s) required for the propagation of feature annotation.</text>
</comment>
<dbReference type="AlphaFoldDB" id="A0A2M8LEC2"/>
<keyword evidence="4 7" id="KW-0067">ATP-binding</keyword>
<dbReference type="NCBIfam" id="TIGR00464">
    <property type="entry name" value="gltX_bact"/>
    <property type="match status" value="1"/>
</dbReference>
<dbReference type="EMBL" id="PFET01000009">
    <property type="protein sequence ID" value="PJE75788.1"/>
    <property type="molecule type" value="Genomic_DNA"/>
</dbReference>
<dbReference type="SUPFAM" id="SSF52374">
    <property type="entry name" value="Nucleotidylyl transferase"/>
    <property type="match status" value="1"/>
</dbReference>
<feature type="binding site" evidence="7">
    <location>
        <position position="257"/>
    </location>
    <ligand>
        <name>ATP</name>
        <dbReference type="ChEBI" id="CHEBI:30616"/>
    </ligand>
</feature>
<comment type="subunit">
    <text evidence="7">Monomer.</text>
</comment>
<dbReference type="InterPro" id="IPR014729">
    <property type="entry name" value="Rossmann-like_a/b/a_fold"/>
</dbReference>
<dbReference type="GO" id="GO:0006424">
    <property type="term" value="P:glutamyl-tRNA aminoacylation"/>
    <property type="evidence" value="ECO:0007669"/>
    <property type="project" value="UniProtKB-UniRule"/>
</dbReference>
<feature type="domain" description="Aminoacyl-tRNA synthetase class I anticodon-binding" evidence="9">
    <location>
        <begin position="338"/>
        <end position="493"/>
    </location>
</feature>
<name>A0A2M8LEC2_9BACT</name>
<dbReference type="GO" id="GO:0005524">
    <property type="term" value="F:ATP binding"/>
    <property type="evidence" value="ECO:0007669"/>
    <property type="project" value="UniProtKB-UniRule"/>
</dbReference>
<comment type="subcellular location">
    <subcellularLocation>
        <location evidence="7">Cytoplasm</location>
    </subcellularLocation>
</comment>
<feature type="short sequence motif" description="'HIGH' region" evidence="7">
    <location>
        <begin position="14"/>
        <end position="24"/>
    </location>
</feature>
<keyword evidence="5 7" id="KW-0648">Protein biosynthesis</keyword>
<feature type="domain" description="Glutamyl/glutaminyl-tRNA synthetase class Ib catalytic" evidence="8">
    <location>
        <begin position="9"/>
        <end position="323"/>
    </location>
</feature>
<evidence type="ECO:0000256" key="2">
    <source>
        <dbReference type="ARBA" id="ARBA00022598"/>
    </source>
</evidence>
<dbReference type="GO" id="GO:0005829">
    <property type="term" value="C:cytosol"/>
    <property type="evidence" value="ECO:0007669"/>
    <property type="project" value="TreeGrafter"/>
</dbReference>
<dbReference type="Gene3D" id="3.40.50.620">
    <property type="entry name" value="HUPs"/>
    <property type="match status" value="1"/>
</dbReference>
<dbReference type="CDD" id="cd00808">
    <property type="entry name" value="GluRS_core"/>
    <property type="match status" value="1"/>
</dbReference>
<comment type="caution">
    <text evidence="10">The sequence shown here is derived from an EMBL/GenBank/DDBJ whole genome shotgun (WGS) entry which is preliminary data.</text>
</comment>
<dbReference type="InterPro" id="IPR045462">
    <property type="entry name" value="aa-tRNA-synth_I_cd-bd"/>
</dbReference>
<evidence type="ECO:0000256" key="7">
    <source>
        <dbReference type="HAMAP-Rule" id="MF_00022"/>
    </source>
</evidence>
<evidence type="ECO:0000256" key="6">
    <source>
        <dbReference type="ARBA" id="ARBA00023146"/>
    </source>
</evidence>
<keyword evidence="3 7" id="KW-0547">Nucleotide-binding</keyword>
<comment type="catalytic activity">
    <reaction evidence="7">
        <text>tRNA(Glu) + L-glutamate + ATP = L-glutamyl-tRNA(Glu) + AMP + diphosphate</text>
        <dbReference type="Rhea" id="RHEA:23540"/>
        <dbReference type="Rhea" id="RHEA-COMP:9663"/>
        <dbReference type="Rhea" id="RHEA-COMP:9680"/>
        <dbReference type="ChEBI" id="CHEBI:29985"/>
        <dbReference type="ChEBI" id="CHEBI:30616"/>
        <dbReference type="ChEBI" id="CHEBI:33019"/>
        <dbReference type="ChEBI" id="CHEBI:78442"/>
        <dbReference type="ChEBI" id="CHEBI:78520"/>
        <dbReference type="ChEBI" id="CHEBI:456215"/>
        <dbReference type="EC" id="6.1.1.17"/>
    </reaction>
</comment>
<evidence type="ECO:0000313" key="11">
    <source>
        <dbReference type="Proteomes" id="UP000231152"/>
    </source>
</evidence>
<dbReference type="Pfam" id="PF19269">
    <property type="entry name" value="Anticodon_2"/>
    <property type="match status" value="1"/>
</dbReference>
<dbReference type="GO" id="GO:0008270">
    <property type="term" value="F:zinc ion binding"/>
    <property type="evidence" value="ECO:0007669"/>
    <property type="project" value="InterPro"/>
</dbReference>
<dbReference type="InterPro" id="IPR049940">
    <property type="entry name" value="GluQ/Sye"/>
</dbReference>
<evidence type="ECO:0000259" key="9">
    <source>
        <dbReference type="Pfam" id="PF19269"/>
    </source>
</evidence>
<comment type="similarity">
    <text evidence="1 7">Belongs to the class-I aminoacyl-tRNA synthetase family. Glutamate--tRNA ligase type 1 subfamily.</text>
</comment>
<dbReference type="InterPro" id="IPR020058">
    <property type="entry name" value="Glu/Gln-tRNA-synth_Ib_cat-dom"/>
</dbReference>
<evidence type="ECO:0000256" key="1">
    <source>
        <dbReference type="ARBA" id="ARBA00007894"/>
    </source>
</evidence>
<dbReference type="Proteomes" id="UP000231152">
    <property type="component" value="Unassembled WGS sequence"/>
</dbReference>
<dbReference type="InterPro" id="IPR004527">
    <property type="entry name" value="Glu-tRNA-ligase_bac/mito"/>
</dbReference>
<dbReference type="InterPro" id="IPR008925">
    <property type="entry name" value="aa_tRNA-synth_I_cd-bd_sf"/>
</dbReference>
<dbReference type="InterPro" id="IPR020751">
    <property type="entry name" value="aa-tRNA-synth_I_codon-bd_sub2"/>
</dbReference>
<feature type="short sequence motif" description="'KMSKS' region" evidence="7">
    <location>
        <begin position="254"/>
        <end position="258"/>
    </location>
</feature>
<evidence type="ECO:0000256" key="3">
    <source>
        <dbReference type="ARBA" id="ARBA00022741"/>
    </source>
</evidence>
<protein>
    <recommendedName>
        <fullName evidence="7">Glutamate--tRNA ligase</fullName>
        <ecNumber evidence="7">6.1.1.17</ecNumber>
    </recommendedName>
    <alternativeName>
        <fullName evidence="7">Glutamyl-tRNA synthetase</fullName>
        <shortName evidence="7">GluRS</shortName>
    </alternativeName>
</protein>
<dbReference type="GO" id="GO:0000049">
    <property type="term" value="F:tRNA binding"/>
    <property type="evidence" value="ECO:0007669"/>
    <property type="project" value="InterPro"/>
</dbReference>
<dbReference type="PRINTS" id="PR00987">
    <property type="entry name" value="TRNASYNTHGLU"/>
</dbReference>
<dbReference type="HAMAP" id="MF_00022">
    <property type="entry name" value="Glu_tRNA_synth_type1"/>
    <property type="match status" value="1"/>
</dbReference>
<organism evidence="10 11">
    <name type="scientific">Candidatus Uhrbacteria bacterium CG10_big_fil_rev_8_21_14_0_10_48_11</name>
    <dbReference type="NCBI Taxonomy" id="1975037"/>
    <lineage>
        <taxon>Bacteria</taxon>
        <taxon>Candidatus Uhriibacteriota</taxon>
    </lineage>
</organism>
<dbReference type="FunFam" id="3.40.50.620:FF:000045">
    <property type="entry name" value="Glutamate--tRNA ligase, mitochondrial"/>
    <property type="match status" value="1"/>
</dbReference>
<comment type="function">
    <text evidence="7">Catalyzes the attachment of glutamate to tRNA(Glu) in a two-step reaction: glutamate is first activated by ATP to form Glu-AMP and then transferred to the acceptor end of tRNA(Glu).</text>
</comment>
<dbReference type="InterPro" id="IPR000924">
    <property type="entry name" value="Glu/Gln-tRNA-synth"/>
</dbReference>